<dbReference type="EMBL" id="BSXS01002426">
    <property type="protein sequence ID" value="GME79060.1"/>
    <property type="molecule type" value="Genomic_DNA"/>
</dbReference>
<proteinExistence type="predicted"/>
<gene>
    <name evidence="1" type="ORF">Amon02_000374900</name>
</gene>
<keyword evidence="2" id="KW-1185">Reference proteome</keyword>
<evidence type="ECO:0000313" key="1">
    <source>
        <dbReference type="EMBL" id="GME79060.1"/>
    </source>
</evidence>
<name>A0ACB5T162_AMBMO</name>
<protein>
    <submittedName>
        <fullName evidence="1">Unnamed protein product</fullName>
    </submittedName>
</protein>
<comment type="caution">
    <text evidence="1">The sequence shown here is derived from an EMBL/GenBank/DDBJ whole genome shotgun (WGS) entry which is preliminary data.</text>
</comment>
<evidence type="ECO:0000313" key="2">
    <source>
        <dbReference type="Proteomes" id="UP001165064"/>
    </source>
</evidence>
<organism evidence="1 2">
    <name type="scientific">Ambrosiozyma monospora</name>
    <name type="common">Yeast</name>
    <name type="synonym">Endomycopsis monosporus</name>
    <dbReference type="NCBI Taxonomy" id="43982"/>
    <lineage>
        <taxon>Eukaryota</taxon>
        <taxon>Fungi</taxon>
        <taxon>Dikarya</taxon>
        <taxon>Ascomycota</taxon>
        <taxon>Saccharomycotina</taxon>
        <taxon>Pichiomycetes</taxon>
        <taxon>Pichiales</taxon>
        <taxon>Pichiaceae</taxon>
        <taxon>Ambrosiozyma</taxon>
    </lineage>
</organism>
<reference evidence="1" key="1">
    <citation type="submission" date="2023-04" db="EMBL/GenBank/DDBJ databases">
        <title>Ambrosiozyma monospora NBRC 10751.</title>
        <authorList>
            <person name="Ichikawa N."/>
            <person name="Sato H."/>
            <person name="Tonouchi N."/>
        </authorList>
    </citation>
    <scope>NUCLEOTIDE SEQUENCE</scope>
    <source>
        <strain evidence="1">NBRC 10751</strain>
    </source>
</reference>
<dbReference type="Proteomes" id="UP001165064">
    <property type="component" value="Unassembled WGS sequence"/>
</dbReference>
<sequence length="213" mass="24221">MHRHPSSASSRVPSGPQSTLTSKSSTSSDLVNTTQPDSSNLINDRYDKYIRLVQVLQAFAEHYLNIISANVKMRSKLNNYTKNENFPVFDLDRNVPVNGAAPTNVHSTGNALPNGIVDFLDSLRLQVENMYQTSVDIENKFKTQVIPQFKTLEKQILTRRKEFENTSAKEVKELRKIQSESSKQIQDPFCTPPLFKSKRKITILISYKAMKKV</sequence>
<accession>A0ACB5T162</accession>